<feature type="compositionally biased region" description="Polar residues" evidence="1">
    <location>
        <begin position="175"/>
        <end position="191"/>
    </location>
</feature>
<name>A0A2I2GLF0_9EURO</name>
<dbReference type="VEuPathDB" id="FungiDB:P170DRAFT_420527"/>
<feature type="compositionally biased region" description="Polar residues" evidence="1">
    <location>
        <begin position="203"/>
        <end position="212"/>
    </location>
</feature>
<protein>
    <submittedName>
        <fullName evidence="2">Uncharacterized protein</fullName>
    </submittedName>
</protein>
<dbReference type="AlphaFoldDB" id="A0A2I2GLF0"/>
<dbReference type="STRING" id="1392250.A0A2I2GLF0"/>
<dbReference type="Proteomes" id="UP000234275">
    <property type="component" value="Unassembled WGS sequence"/>
</dbReference>
<feature type="region of interest" description="Disordered" evidence="1">
    <location>
        <begin position="327"/>
        <end position="346"/>
    </location>
</feature>
<dbReference type="GeneID" id="36554997"/>
<evidence type="ECO:0000313" key="2">
    <source>
        <dbReference type="EMBL" id="PLB53703.1"/>
    </source>
</evidence>
<feature type="region of interest" description="Disordered" evidence="1">
    <location>
        <begin position="287"/>
        <end position="316"/>
    </location>
</feature>
<feature type="region of interest" description="Disordered" evidence="1">
    <location>
        <begin position="367"/>
        <end position="411"/>
    </location>
</feature>
<gene>
    <name evidence="2" type="ORF">P170DRAFT_420527</name>
</gene>
<evidence type="ECO:0000313" key="3">
    <source>
        <dbReference type="Proteomes" id="UP000234275"/>
    </source>
</evidence>
<reference evidence="2 3" key="1">
    <citation type="submission" date="2016-12" db="EMBL/GenBank/DDBJ databases">
        <title>The genomes of Aspergillus section Nigri reveals drivers in fungal speciation.</title>
        <authorList>
            <consortium name="DOE Joint Genome Institute"/>
            <person name="Vesth T.C."/>
            <person name="Nybo J."/>
            <person name="Theobald S."/>
            <person name="Brandl J."/>
            <person name="Frisvad J.C."/>
            <person name="Nielsen K.F."/>
            <person name="Lyhne E.K."/>
            <person name="Kogle M.E."/>
            <person name="Kuo A."/>
            <person name="Riley R."/>
            <person name="Clum A."/>
            <person name="Nolan M."/>
            <person name="Lipzen A."/>
            <person name="Salamov A."/>
            <person name="Henrissat B."/>
            <person name="Wiebenga A."/>
            <person name="De Vries R.P."/>
            <person name="Grigoriev I.V."/>
            <person name="Mortensen U.H."/>
            <person name="Andersen M.R."/>
            <person name="Baker S.E."/>
        </authorList>
    </citation>
    <scope>NUCLEOTIDE SEQUENCE [LARGE SCALE GENOMIC DNA]</scope>
    <source>
        <strain evidence="2 3">IBT 23096</strain>
    </source>
</reference>
<accession>A0A2I2GLF0</accession>
<dbReference type="OrthoDB" id="5427699at2759"/>
<proteinExistence type="predicted"/>
<sequence>MKSATATKSPNGHGSCYKEVRFSPTATPIMRRAQSLPVNHPYHHMNHTLGTQGDSSVSSANYLDQAQSLLDRQRANFDGERALFAEERQLWEQERSLLKSKIAELESLLRRTGATVAGSTSPPGASAPQSSVTFQNLPTNWSDSTHLGTNPQVWEGSSPGSRPTRVFPEAEKLVDSQTSLSEQGATLSTPSLDAALSPRSHATDSTPGSTMSVPIEKLDSKLDGITLKSTALPPEIFARVMTPPSPLSRETSPSATHKAEIKPGFKLRLSELGPPERNLVRDAGHTPMAVIDRDMDTELPSPNEDTIKEEDEPLTPRALRQPAENSDSYFADLPDDPALKGPLSLVNDEEHDNDFLKELDQKLLGEARHVLGSSGATQESKEDDTNASNQGEQEPELKLRSTTNFGTAFGDPELERYLAKQSTLA</sequence>
<feature type="compositionally biased region" description="Polar residues" evidence="1">
    <location>
        <begin position="117"/>
        <end position="152"/>
    </location>
</feature>
<comment type="caution">
    <text evidence="2">The sequence shown here is derived from an EMBL/GenBank/DDBJ whole genome shotgun (WGS) entry which is preliminary data.</text>
</comment>
<feature type="region of interest" description="Disordered" evidence="1">
    <location>
        <begin position="114"/>
        <end position="213"/>
    </location>
</feature>
<dbReference type="RefSeq" id="XP_024709005.1">
    <property type="nucleotide sequence ID" value="XM_024847298.1"/>
</dbReference>
<organism evidence="2 3">
    <name type="scientific">Aspergillus steynii IBT 23096</name>
    <dbReference type="NCBI Taxonomy" id="1392250"/>
    <lineage>
        <taxon>Eukaryota</taxon>
        <taxon>Fungi</taxon>
        <taxon>Dikarya</taxon>
        <taxon>Ascomycota</taxon>
        <taxon>Pezizomycotina</taxon>
        <taxon>Eurotiomycetes</taxon>
        <taxon>Eurotiomycetidae</taxon>
        <taxon>Eurotiales</taxon>
        <taxon>Aspergillaceae</taxon>
        <taxon>Aspergillus</taxon>
        <taxon>Aspergillus subgen. Circumdati</taxon>
    </lineage>
</organism>
<dbReference type="EMBL" id="MSFO01000001">
    <property type="protein sequence ID" value="PLB53703.1"/>
    <property type="molecule type" value="Genomic_DNA"/>
</dbReference>
<keyword evidence="3" id="KW-1185">Reference proteome</keyword>
<evidence type="ECO:0000256" key="1">
    <source>
        <dbReference type="SAM" id="MobiDB-lite"/>
    </source>
</evidence>